<evidence type="ECO:0000313" key="1">
    <source>
        <dbReference type="EMBL" id="AII11144.1"/>
    </source>
</evidence>
<accession>A0A076F630</accession>
<evidence type="ECO:0008006" key="3">
    <source>
        <dbReference type="Google" id="ProtNLM"/>
    </source>
</evidence>
<protein>
    <recommendedName>
        <fullName evidence="3">Diacylglycerol O-acyltransferase</fullName>
    </recommendedName>
</protein>
<dbReference type="EMBL" id="CP008950">
    <property type="protein sequence ID" value="AII11144.1"/>
    <property type="molecule type" value="Genomic_DNA"/>
</dbReference>
<geneLocation type="plasmid" evidence="1 2">
    <name>pPDG3</name>
</geneLocation>
<keyword evidence="1" id="KW-0614">Plasmid</keyword>
<name>A0A076F630_RHOOP</name>
<gene>
    <name evidence="1" type="ORF">EP51_44635</name>
</gene>
<reference evidence="1 2" key="1">
    <citation type="submission" date="2014-07" db="EMBL/GenBank/DDBJ databases">
        <title>Genome Sequence of Rhodococcus opacus Strain R7, a Biodegrader of Mono- and Polycyclic Aromatic Hydrocarbons.</title>
        <authorList>
            <person name="Di Gennaro P."/>
            <person name="Zampolli J."/>
            <person name="Presti I."/>
            <person name="Cappelletti M."/>
            <person name="D'Ursi P."/>
            <person name="Orro A."/>
            <person name="Mezzelani A."/>
            <person name="Milanesi L."/>
        </authorList>
    </citation>
    <scope>NUCLEOTIDE SEQUENCE [LARGE SCALE GENOMIC DNA]</scope>
    <source>
        <strain evidence="1 2">R7</strain>
        <plasmid evidence="1">pPDG3</plasmid>
    </source>
</reference>
<dbReference type="AlphaFoldDB" id="A0A076F630"/>
<evidence type="ECO:0000313" key="2">
    <source>
        <dbReference type="Proteomes" id="UP000028488"/>
    </source>
</evidence>
<proteinExistence type="predicted"/>
<dbReference type="Proteomes" id="UP000028488">
    <property type="component" value="Plasmid pPDG3"/>
</dbReference>
<organism evidence="1 2">
    <name type="scientific">Rhodococcus opacus</name>
    <name type="common">Nocardia opaca</name>
    <dbReference type="NCBI Taxonomy" id="37919"/>
    <lineage>
        <taxon>Bacteria</taxon>
        <taxon>Bacillati</taxon>
        <taxon>Actinomycetota</taxon>
        <taxon>Actinomycetes</taxon>
        <taxon>Mycobacteriales</taxon>
        <taxon>Nocardiaceae</taxon>
        <taxon>Rhodococcus</taxon>
    </lineage>
</organism>
<sequence length="69" mass="7941">MSPTDSLFLLGESRDHPMHVGGLFIPHEIHFRLINSFDSFDNRHCELPFTGMHGGQLVRPTHIYCFGHH</sequence>